<comment type="similarity">
    <text evidence="1">Belongs to the bacterial solute-binding protein 5 family.</text>
</comment>
<dbReference type="PANTHER" id="PTHR30290">
    <property type="entry name" value="PERIPLASMIC BINDING COMPONENT OF ABC TRANSPORTER"/>
    <property type="match status" value="1"/>
</dbReference>
<evidence type="ECO:0000256" key="2">
    <source>
        <dbReference type="ARBA" id="ARBA00022448"/>
    </source>
</evidence>
<feature type="domain" description="Solute-binding protein family 5" evidence="4">
    <location>
        <begin position="77"/>
        <end position="161"/>
    </location>
</feature>
<evidence type="ECO:0000256" key="3">
    <source>
        <dbReference type="ARBA" id="ARBA00022729"/>
    </source>
</evidence>
<evidence type="ECO:0000256" key="1">
    <source>
        <dbReference type="ARBA" id="ARBA00005695"/>
    </source>
</evidence>
<sequence>MKRPDLKWLLIILILPLFLFLFINAGTKEEVKKPTTLRIAITTNPNSIELATGDDRNAHNVGWQIFDTLVWLDDEGKIVPMLAESWEVKNNATEFIFHLRKGVKFHNGNPFTADDVVFTWKRGTGKNIKWRDVFTEVKEAVKIDDYTVKLITEKPNAILLSRIA</sequence>
<dbReference type="SUPFAM" id="SSF53850">
    <property type="entry name" value="Periplasmic binding protein-like II"/>
    <property type="match status" value="1"/>
</dbReference>
<dbReference type="InterPro" id="IPR023765">
    <property type="entry name" value="SBP_5_CS"/>
</dbReference>
<keyword evidence="2" id="KW-0813">Transport</keyword>
<name>A0A662DBU1_UNCAE</name>
<evidence type="ECO:0000313" key="5">
    <source>
        <dbReference type="EMBL" id="RLE12308.1"/>
    </source>
</evidence>
<dbReference type="Gene3D" id="3.40.190.10">
    <property type="entry name" value="Periplasmic binding protein-like II"/>
    <property type="match status" value="1"/>
</dbReference>
<gene>
    <name evidence="5" type="ORF">DRJ04_06430</name>
</gene>
<dbReference type="Pfam" id="PF00496">
    <property type="entry name" value="SBP_bac_5"/>
    <property type="match status" value="1"/>
</dbReference>
<dbReference type="Proteomes" id="UP000280417">
    <property type="component" value="Unassembled WGS sequence"/>
</dbReference>
<dbReference type="AlphaFoldDB" id="A0A662DBU1"/>
<dbReference type="PROSITE" id="PS01040">
    <property type="entry name" value="SBP_BACTERIAL_5"/>
    <property type="match status" value="1"/>
</dbReference>
<evidence type="ECO:0000313" key="6">
    <source>
        <dbReference type="Proteomes" id="UP000280417"/>
    </source>
</evidence>
<dbReference type="EMBL" id="QMQA01000174">
    <property type="protein sequence ID" value="RLE12308.1"/>
    <property type="molecule type" value="Genomic_DNA"/>
</dbReference>
<dbReference type="InterPro" id="IPR000914">
    <property type="entry name" value="SBP_5_dom"/>
</dbReference>
<dbReference type="GO" id="GO:0015833">
    <property type="term" value="P:peptide transport"/>
    <property type="evidence" value="ECO:0007669"/>
    <property type="project" value="TreeGrafter"/>
</dbReference>
<dbReference type="PANTHER" id="PTHR30290:SF9">
    <property type="entry name" value="OLIGOPEPTIDE-BINDING PROTEIN APPA"/>
    <property type="match status" value="1"/>
</dbReference>
<keyword evidence="3" id="KW-0732">Signal</keyword>
<dbReference type="GO" id="GO:1904680">
    <property type="term" value="F:peptide transmembrane transporter activity"/>
    <property type="evidence" value="ECO:0007669"/>
    <property type="project" value="TreeGrafter"/>
</dbReference>
<proteinExistence type="inferred from homology"/>
<accession>A0A662DBU1</accession>
<comment type="caution">
    <text evidence="5">The sequence shown here is derived from an EMBL/GenBank/DDBJ whole genome shotgun (WGS) entry which is preliminary data.</text>
</comment>
<organism evidence="5 6">
    <name type="scientific">Aerophobetes bacterium</name>
    <dbReference type="NCBI Taxonomy" id="2030807"/>
    <lineage>
        <taxon>Bacteria</taxon>
        <taxon>Candidatus Aerophobota</taxon>
    </lineage>
</organism>
<protein>
    <submittedName>
        <fullName evidence="5">Glutathione ABC transporter substrate-binding protein</fullName>
    </submittedName>
</protein>
<reference evidence="5 6" key="1">
    <citation type="submission" date="2018-06" db="EMBL/GenBank/DDBJ databases">
        <title>Extensive metabolic versatility and redundancy in microbially diverse, dynamic hydrothermal sediments.</title>
        <authorList>
            <person name="Dombrowski N."/>
            <person name="Teske A."/>
            <person name="Baker B.J."/>
        </authorList>
    </citation>
    <scope>NUCLEOTIDE SEQUENCE [LARGE SCALE GENOMIC DNA]</scope>
    <source>
        <strain evidence="5">B3_G15</strain>
    </source>
</reference>
<dbReference type="InterPro" id="IPR039424">
    <property type="entry name" value="SBP_5"/>
</dbReference>
<evidence type="ECO:0000259" key="4">
    <source>
        <dbReference type="Pfam" id="PF00496"/>
    </source>
</evidence>
<feature type="non-terminal residue" evidence="5">
    <location>
        <position position="164"/>
    </location>
</feature>